<dbReference type="Gene3D" id="2.40.360.10">
    <property type="entry name" value="YmcC-like"/>
    <property type="match status" value="1"/>
</dbReference>
<keyword evidence="3" id="KW-1185">Reference proteome</keyword>
<dbReference type="Pfam" id="PF11102">
    <property type="entry name" value="YjbF"/>
    <property type="match status" value="1"/>
</dbReference>
<dbReference type="RefSeq" id="WP_099277247.1">
    <property type="nucleotide sequence ID" value="NZ_KZ304960.1"/>
</dbReference>
<feature type="signal peptide" evidence="1">
    <location>
        <begin position="1"/>
        <end position="23"/>
    </location>
</feature>
<reference evidence="2 3" key="1">
    <citation type="submission" date="2017-08" db="EMBL/GenBank/DDBJ databases">
        <title>Draft Genome Sequence of Loktanella cinnabarina Strain XM1, Isolated from Coastal Surface Water.</title>
        <authorList>
            <person name="Ma R."/>
            <person name="Wang J."/>
            <person name="Wang Q."/>
            <person name="Ma Z."/>
            <person name="Li J."/>
            <person name="Chen L."/>
        </authorList>
    </citation>
    <scope>NUCLEOTIDE SEQUENCE [LARGE SCALE GENOMIC DNA]</scope>
    <source>
        <strain evidence="2 3">XM1</strain>
    </source>
</reference>
<dbReference type="AlphaFoldDB" id="A0A2G1MF96"/>
<name>A0A2G1MF96_9RHOB</name>
<dbReference type="OrthoDB" id="6237231at2"/>
<evidence type="ECO:0000313" key="3">
    <source>
        <dbReference type="Proteomes" id="UP000221860"/>
    </source>
</evidence>
<accession>A0A2G1MF96</accession>
<evidence type="ECO:0000313" key="2">
    <source>
        <dbReference type="EMBL" id="PHP27419.1"/>
    </source>
</evidence>
<dbReference type="Proteomes" id="UP000221860">
    <property type="component" value="Unassembled WGS sequence"/>
</dbReference>
<protein>
    <recommendedName>
        <fullName evidence="4">YjbF family lipoprotein</fullName>
    </recommendedName>
</protein>
<feature type="chain" id="PRO_5013854400" description="YjbF family lipoprotein" evidence="1">
    <location>
        <begin position="24"/>
        <end position="217"/>
    </location>
</feature>
<gene>
    <name evidence="2" type="ORF">CJ301_10880</name>
</gene>
<sequence>MTKRIRMTAALLGLGMLAGCGGAAGLTGALQGAIAPLVGTQPAAAPAAAGAAGAGGAVDPSSLRQVSLNTLGLTGPATRLIDNGASASFAGPQGFTYTMRDGMLVSTRGLGDDLMAADARQSRAALRAGGGQARRVHETLDGLDRIERAEFDCTVTPKGVETVELGTRRVQARRFDEACRGAALIFDNYYWLDAAGEIISSRQFVSRGVAYLRSSDL</sequence>
<dbReference type="PROSITE" id="PS51257">
    <property type="entry name" value="PROKAR_LIPOPROTEIN"/>
    <property type="match status" value="1"/>
</dbReference>
<dbReference type="InterPro" id="IPR023373">
    <property type="entry name" value="YmcC_sf"/>
</dbReference>
<dbReference type="InterPro" id="IPR021308">
    <property type="entry name" value="GfcB"/>
</dbReference>
<dbReference type="EMBL" id="NQWH01000015">
    <property type="protein sequence ID" value="PHP27419.1"/>
    <property type="molecule type" value="Genomic_DNA"/>
</dbReference>
<comment type="caution">
    <text evidence="2">The sequence shown here is derived from an EMBL/GenBank/DDBJ whole genome shotgun (WGS) entry which is preliminary data.</text>
</comment>
<evidence type="ECO:0008006" key="4">
    <source>
        <dbReference type="Google" id="ProtNLM"/>
    </source>
</evidence>
<keyword evidence="1" id="KW-0732">Signal</keyword>
<evidence type="ECO:0000256" key="1">
    <source>
        <dbReference type="SAM" id="SignalP"/>
    </source>
</evidence>
<proteinExistence type="predicted"/>
<dbReference type="SUPFAM" id="SSF159270">
    <property type="entry name" value="YmcC-like"/>
    <property type="match status" value="1"/>
</dbReference>
<organism evidence="2 3">
    <name type="scientific">Limimaricola cinnabarinus</name>
    <dbReference type="NCBI Taxonomy" id="1125964"/>
    <lineage>
        <taxon>Bacteria</taxon>
        <taxon>Pseudomonadati</taxon>
        <taxon>Pseudomonadota</taxon>
        <taxon>Alphaproteobacteria</taxon>
        <taxon>Rhodobacterales</taxon>
        <taxon>Paracoccaceae</taxon>
        <taxon>Limimaricola</taxon>
    </lineage>
</organism>